<protein>
    <recommendedName>
        <fullName evidence="4">Shugoshin C-terminal domain-containing protein</fullName>
    </recommendedName>
</protein>
<dbReference type="Pfam" id="PF07557">
    <property type="entry name" value="Shugoshin_C"/>
    <property type="match status" value="1"/>
</dbReference>
<evidence type="ECO:0000313" key="6">
    <source>
        <dbReference type="Proteomes" id="UP000655225"/>
    </source>
</evidence>
<dbReference type="InterPro" id="IPR044693">
    <property type="entry name" value="SGO_plant"/>
</dbReference>
<keyword evidence="2" id="KW-0159">Chromosome partition</keyword>
<keyword evidence="6" id="KW-1185">Reference proteome</keyword>
<evidence type="ECO:0000256" key="1">
    <source>
        <dbReference type="ARBA" id="ARBA00010845"/>
    </source>
</evidence>
<dbReference type="GO" id="GO:0000775">
    <property type="term" value="C:chromosome, centromeric region"/>
    <property type="evidence" value="ECO:0007669"/>
    <property type="project" value="InterPro"/>
</dbReference>
<dbReference type="OrthoDB" id="770508at2759"/>
<organism evidence="5 6">
    <name type="scientific">Tetracentron sinense</name>
    <name type="common">Spur-leaf</name>
    <dbReference type="NCBI Taxonomy" id="13715"/>
    <lineage>
        <taxon>Eukaryota</taxon>
        <taxon>Viridiplantae</taxon>
        <taxon>Streptophyta</taxon>
        <taxon>Embryophyta</taxon>
        <taxon>Tracheophyta</taxon>
        <taxon>Spermatophyta</taxon>
        <taxon>Magnoliopsida</taxon>
        <taxon>Trochodendrales</taxon>
        <taxon>Trochodendraceae</taxon>
        <taxon>Tetracentron</taxon>
    </lineage>
</organism>
<dbReference type="OMA" id="NDQNTDH"/>
<accession>A0A834Z8T4</accession>
<evidence type="ECO:0000259" key="4">
    <source>
        <dbReference type="Pfam" id="PF07557"/>
    </source>
</evidence>
<name>A0A834Z8T4_TETSI</name>
<evidence type="ECO:0000313" key="5">
    <source>
        <dbReference type="EMBL" id="KAF8403139.1"/>
    </source>
</evidence>
<comment type="similarity">
    <text evidence="1">Belongs to the shugoshin family.</text>
</comment>
<dbReference type="GO" id="GO:0045144">
    <property type="term" value="P:meiotic sister chromatid segregation"/>
    <property type="evidence" value="ECO:0007669"/>
    <property type="project" value="InterPro"/>
</dbReference>
<evidence type="ECO:0000256" key="3">
    <source>
        <dbReference type="SAM" id="MobiDB-lite"/>
    </source>
</evidence>
<dbReference type="GO" id="GO:0005634">
    <property type="term" value="C:nucleus"/>
    <property type="evidence" value="ECO:0007669"/>
    <property type="project" value="InterPro"/>
</dbReference>
<dbReference type="InterPro" id="IPR011515">
    <property type="entry name" value="Shugoshin_C"/>
</dbReference>
<feature type="domain" description="Shugoshin C-terminal" evidence="4">
    <location>
        <begin position="321"/>
        <end position="345"/>
    </location>
</feature>
<proteinExistence type="inferred from homology"/>
<dbReference type="GO" id="GO:0034090">
    <property type="term" value="P:maintenance of meiotic sister chromatid cohesion"/>
    <property type="evidence" value="ECO:0007669"/>
    <property type="project" value="InterPro"/>
</dbReference>
<reference evidence="5 6" key="1">
    <citation type="submission" date="2020-04" db="EMBL/GenBank/DDBJ databases">
        <title>Plant Genome Project.</title>
        <authorList>
            <person name="Zhang R.-G."/>
        </authorList>
    </citation>
    <scope>NUCLEOTIDE SEQUENCE [LARGE SCALE GENOMIC DNA]</scope>
    <source>
        <strain evidence="5">YNK0</strain>
        <tissue evidence="5">Leaf</tissue>
    </source>
</reference>
<feature type="region of interest" description="Disordered" evidence="3">
    <location>
        <begin position="39"/>
        <end position="59"/>
    </location>
</feature>
<dbReference type="AlphaFoldDB" id="A0A834Z8T4"/>
<feature type="compositionally biased region" description="Basic and acidic residues" evidence="3">
    <location>
        <begin position="277"/>
        <end position="289"/>
    </location>
</feature>
<feature type="compositionally biased region" description="Basic and acidic residues" evidence="3">
    <location>
        <begin position="154"/>
        <end position="176"/>
    </location>
</feature>
<dbReference type="Proteomes" id="UP000655225">
    <property type="component" value="Unassembled WGS sequence"/>
</dbReference>
<feature type="compositionally biased region" description="Polar residues" evidence="3">
    <location>
        <begin position="39"/>
        <end position="48"/>
    </location>
</feature>
<feature type="region of interest" description="Disordered" evidence="3">
    <location>
        <begin position="154"/>
        <end position="203"/>
    </location>
</feature>
<dbReference type="EMBL" id="JABCRI010000007">
    <property type="protein sequence ID" value="KAF8403139.1"/>
    <property type="molecule type" value="Genomic_DNA"/>
</dbReference>
<dbReference type="PANTHER" id="PTHR34373:SF9">
    <property type="entry name" value="SHUGOSHIN 2"/>
    <property type="match status" value="1"/>
</dbReference>
<feature type="region of interest" description="Disordered" evidence="3">
    <location>
        <begin position="277"/>
        <end position="331"/>
    </location>
</feature>
<evidence type="ECO:0000256" key="2">
    <source>
        <dbReference type="ARBA" id="ARBA00022829"/>
    </source>
</evidence>
<dbReference type="PANTHER" id="PTHR34373">
    <property type="entry name" value="SHUGOSHIN 2"/>
    <property type="match status" value="1"/>
</dbReference>
<gene>
    <name evidence="5" type="ORF">HHK36_011236</name>
</gene>
<comment type="caution">
    <text evidence="5">The sequence shown here is derived from an EMBL/GenBank/DDBJ whole genome shotgun (WGS) entry which is preliminary data.</text>
</comment>
<sequence length="347" mass="39546">MEGFFVLGYEDCGVGDKKKGEKMANGSSLGSVVRKKLSDITNLQQRPKSPNRDEKQQPVLSTAKDYIDQLHKENMALMRLLAERNKIIELSGLELQKLRINLQKMQQQNCHLAQANSQMLAELNLGKDRLKALHHELGCKEALLKGKNLELEETTKKKASQETGKERRAKCEKEAGESLQATNDDNKPCNPGRKRQSRNQSICPSTVIQHVAEKEIVDNKRFKSEQTETSEDLFEIEQKEIVDNKRPCLRRQSARFKSEQTEPTEDLFEIEDAKFPARPLHDSTMHEDGPASLGLSTRKEEKEGNATPRCETQELRRSSIGRPLRRAAEKVQSYKEIPLNIKMRRSG</sequence>